<name>A0A1E5CBY1_9GAMM</name>
<dbReference type="RefSeq" id="WP_016958726.1">
    <property type="nucleotide sequence ID" value="NZ_AJWN02000032.1"/>
</dbReference>
<sequence length="184" mass="19520">MNRLLSITSLITLLTACGGGGDGGDAVSVTTTDDSGAFENPIAASTPEDANEPETLGMQVDNSGGLANIPTTVSSSATSMSATVVPDGFSYNPVLEQLFVVDIRGYSVSPAYITVYGDFTENDDGTFTAHYNSQIVAASLENGQTTLNYVSSDSQFYVLAEVWFYDGTNPVQKRIPNTESSWVW</sequence>
<organism evidence="2 3">
    <name type="scientific">Enterovibrio norvegicus FF-454</name>
    <dbReference type="NCBI Taxonomy" id="1185651"/>
    <lineage>
        <taxon>Bacteria</taxon>
        <taxon>Pseudomonadati</taxon>
        <taxon>Pseudomonadota</taxon>
        <taxon>Gammaproteobacteria</taxon>
        <taxon>Vibrionales</taxon>
        <taxon>Vibrionaceae</taxon>
        <taxon>Enterovibrio</taxon>
    </lineage>
</organism>
<reference evidence="2 3" key="1">
    <citation type="journal article" date="2012" name="Science">
        <title>Ecological populations of bacteria act as socially cohesive units of antibiotic production and resistance.</title>
        <authorList>
            <person name="Cordero O.X."/>
            <person name="Wildschutte H."/>
            <person name="Kirkup B."/>
            <person name="Proehl S."/>
            <person name="Ngo L."/>
            <person name="Hussain F."/>
            <person name="Le Roux F."/>
            <person name="Mincer T."/>
            <person name="Polz M.F."/>
        </authorList>
    </citation>
    <scope>NUCLEOTIDE SEQUENCE [LARGE SCALE GENOMIC DNA]</scope>
    <source>
        <strain evidence="2 3">FF-454</strain>
    </source>
</reference>
<proteinExistence type="predicted"/>
<keyword evidence="3" id="KW-1185">Reference proteome</keyword>
<dbReference type="AlphaFoldDB" id="A0A1E5CBY1"/>
<comment type="caution">
    <text evidence="2">The sequence shown here is derived from an EMBL/GenBank/DDBJ whole genome shotgun (WGS) entry which is preliminary data.</text>
</comment>
<accession>A0A1E5CBY1</accession>
<evidence type="ECO:0000313" key="2">
    <source>
        <dbReference type="EMBL" id="OEE63021.1"/>
    </source>
</evidence>
<protein>
    <submittedName>
        <fullName evidence="2">Uncharacterized protein</fullName>
    </submittedName>
</protein>
<feature type="region of interest" description="Disordered" evidence="1">
    <location>
        <begin position="32"/>
        <end position="53"/>
    </location>
</feature>
<dbReference type="Proteomes" id="UP000095039">
    <property type="component" value="Unassembled WGS sequence"/>
</dbReference>
<dbReference type="PROSITE" id="PS51257">
    <property type="entry name" value="PROKAR_LIPOPROTEIN"/>
    <property type="match status" value="1"/>
</dbReference>
<evidence type="ECO:0000256" key="1">
    <source>
        <dbReference type="SAM" id="MobiDB-lite"/>
    </source>
</evidence>
<dbReference type="EMBL" id="AJWN02000032">
    <property type="protein sequence ID" value="OEE63021.1"/>
    <property type="molecule type" value="Genomic_DNA"/>
</dbReference>
<evidence type="ECO:0000313" key="3">
    <source>
        <dbReference type="Proteomes" id="UP000095039"/>
    </source>
</evidence>
<gene>
    <name evidence="2" type="ORF">A1OK_20780</name>
</gene>